<dbReference type="InterPro" id="IPR026771">
    <property type="entry name" value="Tmem218"/>
</dbReference>
<dbReference type="Pfam" id="PF25810">
    <property type="entry name" value="TMEM218_N"/>
    <property type="match status" value="1"/>
</dbReference>
<comment type="subcellular location">
    <subcellularLocation>
        <location evidence="2">Cell projection</location>
        <location evidence="2">Cilium</location>
    </subcellularLocation>
    <subcellularLocation>
        <location evidence="3">Membrane</location>
        <topology evidence="3">Multi-pass membrane protein</topology>
    </subcellularLocation>
</comment>
<dbReference type="GO" id="GO:1901207">
    <property type="term" value="P:regulation of heart looping"/>
    <property type="evidence" value="ECO:0007669"/>
    <property type="project" value="Ensembl"/>
</dbReference>
<dbReference type="PANTHER" id="PTHR31622">
    <property type="entry name" value="TRANSMEMBRANE PROTEIN 218"/>
    <property type="match status" value="1"/>
</dbReference>
<comment type="similarity">
    <text evidence="4">Belongs to the TMEM218 family.</text>
</comment>
<evidence type="ECO:0000256" key="3">
    <source>
        <dbReference type="ARBA" id="ARBA00004141"/>
    </source>
</evidence>
<reference evidence="12" key="1">
    <citation type="submission" date="2025-08" db="UniProtKB">
        <authorList>
            <consortium name="Ensembl"/>
        </authorList>
    </citation>
    <scope>IDENTIFICATION</scope>
</reference>
<keyword evidence="7 10" id="KW-1133">Transmembrane helix</keyword>
<dbReference type="GO" id="GO:0005576">
    <property type="term" value="C:extracellular region"/>
    <property type="evidence" value="ECO:0007669"/>
    <property type="project" value="GOC"/>
</dbReference>
<evidence type="ECO:0000256" key="4">
    <source>
        <dbReference type="ARBA" id="ARBA00010775"/>
    </source>
</evidence>
<dbReference type="KEGG" id="kmr:108250235"/>
<evidence type="ECO:0000256" key="1">
    <source>
        <dbReference type="ARBA" id="ARBA00003173"/>
    </source>
</evidence>
<dbReference type="AlphaFoldDB" id="A0A3Q2ZDH6"/>
<comment type="function">
    <text evidence="1">May be involved in ciliary biogenesis or function.</text>
</comment>
<dbReference type="OrthoDB" id="5978182at2759"/>
<keyword evidence="8 10" id="KW-0472">Membrane</keyword>
<organism evidence="12 13">
    <name type="scientific">Kryptolebias marmoratus</name>
    <name type="common">Mangrove killifish</name>
    <name type="synonym">Rivulus marmoratus</name>
    <dbReference type="NCBI Taxonomy" id="37003"/>
    <lineage>
        <taxon>Eukaryota</taxon>
        <taxon>Metazoa</taxon>
        <taxon>Chordata</taxon>
        <taxon>Craniata</taxon>
        <taxon>Vertebrata</taxon>
        <taxon>Euteleostomi</taxon>
        <taxon>Actinopterygii</taxon>
        <taxon>Neopterygii</taxon>
        <taxon>Teleostei</taxon>
        <taxon>Neoteleostei</taxon>
        <taxon>Acanthomorphata</taxon>
        <taxon>Ovalentaria</taxon>
        <taxon>Atherinomorphae</taxon>
        <taxon>Cyprinodontiformes</taxon>
        <taxon>Rivulidae</taxon>
        <taxon>Kryptolebias</taxon>
    </lineage>
</organism>
<keyword evidence="6 10" id="KW-0812">Transmembrane</keyword>
<evidence type="ECO:0000256" key="9">
    <source>
        <dbReference type="ARBA" id="ARBA00023273"/>
    </source>
</evidence>
<proteinExistence type="inferred from homology"/>
<dbReference type="GO" id="GO:0039021">
    <property type="term" value="P:pronephric glomerulus development"/>
    <property type="evidence" value="ECO:0007669"/>
    <property type="project" value="Ensembl"/>
</dbReference>
<feature type="transmembrane region" description="Helical" evidence="10">
    <location>
        <begin position="77"/>
        <end position="99"/>
    </location>
</feature>
<feature type="transmembrane region" description="Helical" evidence="10">
    <location>
        <begin position="6"/>
        <end position="26"/>
    </location>
</feature>
<evidence type="ECO:0000259" key="11">
    <source>
        <dbReference type="Pfam" id="PF25810"/>
    </source>
</evidence>
<evidence type="ECO:0000256" key="6">
    <source>
        <dbReference type="ARBA" id="ARBA00022692"/>
    </source>
</evidence>
<feature type="domain" description="Transmembrane protein 218 N-terminal" evidence="11">
    <location>
        <begin position="1"/>
        <end position="59"/>
    </location>
</feature>
<accession>A0A3Q2ZDH6</accession>
<feature type="transmembrane region" description="Helical" evidence="10">
    <location>
        <begin position="38"/>
        <end position="57"/>
    </location>
</feature>
<evidence type="ECO:0000256" key="10">
    <source>
        <dbReference type="SAM" id="Phobius"/>
    </source>
</evidence>
<evidence type="ECO:0000256" key="8">
    <source>
        <dbReference type="ARBA" id="ARBA00023136"/>
    </source>
</evidence>
<reference evidence="12" key="2">
    <citation type="submission" date="2025-09" db="UniProtKB">
        <authorList>
            <consortium name="Ensembl"/>
        </authorList>
    </citation>
    <scope>IDENTIFICATION</scope>
</reference>
<evidence type="ECO:0000313" key="12">
    <source>
        <dbReference type="Ensembl" id="ENSKMAP00000000665.1"/>
    </source>
</evidence>
<dbReference type="Proteomes" id="UP000264800">
    <property type="component" value="Unplaced"/>
</dbReference>
<keyword evidence="9" id="KW-0966">Cell projection</keyword>
<dbReference type="PANTHER" id="PTHR31622:SF1">
    <property type="entry name" value="TRANSMEMBRANE PROTEIN 218"/>
    <property type="match status" value="1"/>
</dbReference>
<dbReference type="GeneTree" id="ENSGT00390000016247"/>
<dbReference type="RefSeq" id="XP_017295504.1">
    <property type="nucleotide sequence ID" value="XM_017440015.3"/>
</dbReference>
<dbReference type="CTD" id="219854"/>
<dbReference type="InterPro" id="IPR057973">
    <property type="entry name" value="TMEM218_N"/>
</dbReference>
<dbReference type="GO" id="GO:0005929">
    <property type="term" value="C:cilium"/>
    <property type="evidence" value="ECO:0007669"/>
    <property type="project" value="UniProtKB-SubCell"/>
</dbReference>
<protein>
    <recommendedName>
        <fullName evidence="5">Transmembrane protein 218</fullName>
    </recommendedName>
</protein>
<evidence type="ECO:0000256" key="7">
    <source>
        <dbReference type="ARBA" id="ARBA00022989"/>
    </source>
</evidence>
<evidence type="ECO:0000256" key="2">
    <source>
        <dbReference type="ARBA" id="ARBA00004138"/>
    </source>
</evidence>
<evidence type="ECO:0000256" key="5">
    <source>
        <dbReference type="ARBA" id="ARBA00015054"/>
    </source>
</evidence>
<keyword evidence="13" id="KW-1185">Reference proteome</keyword>
<dbReference type="OMA" id="PATEMKI"/>
<evidence type="ECO:0000313" key="13">
    <source>
        <dbReference type="Proteomes" id="UP000264800"/>
    </source>
</evidence>
<dbReference type="GO" id="GO:0016020">
    <property type="term" value="C:membrane"/>
    <property type="evidence" value="ECO:0007669"/>
    <property type="project" value="UniProtKB-SubCell"/>
</dbReference>
<dbReference type="GO" id="GO:0090660">
    <property type="term" value="P:cerebrospinal fluid circulation"/>
    <property type="evidence" value="ECO:0007669"/>
    <property type="project" value="Ensembl"/>
</dbReference>
<dbReference type="STRING" id="37003.ENSKMAP00000000665"/>
<sequence>MSDTVLQIGSGVFIVSVVWIAALVFVMMLLRADGPAKLGVVPVVLLAVTITLALVFFPRSPETPPPFKEMEIVDTLLISRYVLLAVVSGVFLVAFFMLLPCHFLEPVCAKALRTN</sequence>
<name>A0A3Q2ZDH6_KRYMA</name>
<dbReference type="Ensembl" id="ENSKMAT00000000695.1">
    <property type="protein sequence ID" value="ENSKMAP00000000665.1"/>
    <property type="gene ID" value="ENSKMAG00000000523.1"/>
</dbReference>
<dbReference type="GeneID" id="108250235"/>